<keyword evidence="2" id="KW-0808">Transferase</keyword>
<dbReference type="PANTHER" id="PTHR37419:SF8">
    <property type="entry name" value="TOXIN YJJJ"/>
    <property type="match status" value="1"/>
</dbReference>
<organism evidence="7 8">
    <name type="scientific">Gulosibacter bifidus</name>
    <dbReference type="NCBI Taxonomy" id="272239"/>
    <lineage>
        <taxon>Bacteria</taxon>
        <taxon>Bacillati</taxon>
        <taxon>Actinomycetota</taxon>
        <taxon>Actinomycetes</taxon>
        <taxon>Micrococcales</taxon>
        <taxon>Microbacteriaceae</taxon>
        <taxon>Gulosibacter</taxon>
    </lineage>
</organism>
<evidence type="ECO:0000259" key="6">
    <source>
        <dbReference type="Pfam" id="PF13657"/>
    </source>
</evidence>
<feature type="region of interest" description="Disordered" evidence="4">
    <location>
        <begin position="401"/>
        <end position="438"/>
    </location>
</feature>
<sequence length="438" mass="48284">MTSNVYIWTWLPHTTKPVVAGTVNPQTRQFRYGLSYLERLNAIPLGPDLPLTTRTITPTSHEADLHGTLLDALPDRWGRRVLALQLRNDEPDNTACMLHSDSNRFGAIDFQRSAHSYTPRVSTGTLDELHAAAERIDQGEPLSPALEHALQHGTSIGGARPKAQLTDATGNHWLAKFSSSSDPLPVVQAEAVALDLARQAGINTPDHKLVPSLGKHVLLVKRFDRDGEQRHHTASMLNVLSLTEMTGRYATYPKFLEYLGANENEELFRRVAFNIAIGNTDDHARNHAAFWDGKHLTLTPAYDIDPTARPRGWDANQAIAYSSNGDRESNLATLINAAHDYQLSPTAARNIVDHLRATINDGWDDATERAQLPTQDANAIKERSILREAATADLPTPISMHTTPATPPNHQNNAHFCGADTQRGSSCKRRGNCPYHGT</sequence>
<dbReference type="EMBL" id="JBHUNF010000002">
    <property type="protein sequence ID" value="MFD2674448.1"/>
    <property type="molecule type" value="Genomic_DNA"/>
</dbReference>
<comment type="caution">
    <text evidence="7">The sequence shown here is derived from an EMBL/GenBank/DDBJ whole genome shotgun (WGS) entry which is preliminary data.</text>
</comment>
<evidence type="ECO:0000259" key="5">
    <source>
        <dbReference type="Pfam" id="PF07804"/>
    </source>
</evidence>
<dbReference type="InterPro" id="IPR017508">
    <property type="entry name" value="HipA_N1"/>
</dbReference>
<evidence type="ECO:0000256" key="1">
    <source>
        <dbReference type="ARBA" id="ARBA00010164"/>
    </source>
</evidence>
<proteinExistence type="inferred from homology"/>
<dbReference type="Pfam" id="PF13657">
    <property type="entry name" value="Couple_hipA"/>
    <property type="match status" value="1"/>
</dbReference>
<reference evidence="8" key="1">
    <citation type="journal article" date="2019" name="Int. J. Syst. Evol. Microbiol.">
        <title>The Global Catalogue of Microorganisms (GCM) 10K type strain sequencing project: providing services to taxonomists for standard genome sequencing and annotation.</title>
        <authorList>
            <consortium name="The Broad Institute Genomics Platform"/>
            <consortium name="The Broad Institute Genome Sequencing Center for Infectious Disease"/>
            <person name="Wu L."/>
            <person name="Ma J."/>
        </authorList>
    </citation>
    <scope>NUCLEOTIDE SEQUENCE [LARGE SCALE GENOMIC DNA]</scope>
    <source>
        <strain evidence="8">TISTR 1511</strain>
    </source>
</reference>
<dbReference type="RefSeq" id="WP_066056632.1">
    <property type="nucleotide sequence ID" value="NZ_JBHUNF010000002.1"/>
</dbReference>
<dbReference type="InterPro" id="IPR012893">
    <property type="entry name" value="HipA-like_C"/>
</dbReference>
<evidence type="ECO:0000256" key="4">
    <source>
        <dbReference type="SAM" id="MobiDB-lite"/>
    </source>
</evidence>
<protein>
    <submittedName>
        <fullName evidence="7">Type II toxin-antitoxin system HipA family toxin</fullName>
    </submittedName>
</protein>
<comment type="similarity">
    <text evidence="1">Belongs to the HipA Ser/Thr kinase family.</text>
</comment>
<name>A0ABW5RHD7_9MICO</name>
<feature type="domain" description="HipA-like C-terminal" evidence="5">
    <location>
        <begin position="154"/>
        <end position="363"/>
    </location>
</feature>
<dbReference type="InterPro" id="IPR052028">
    <property type="entry name" value="HipA_Ser/Thr_kinase"/>
</dbReference>
<accession>A0ABW5RHD7</accession>
<evidence type="ECO:0000256" key="3">
    <source>
        <dbReference type="ARBA" id="ARBA00022777"/>
    </source>
</evidence>
<dbReference type="Proteomes" id="UP001597453">
    <property type="component" value="Unassembled WGS sequence"/>
</dbReference>
<gene>
    <name evidence="7" type="ORF">ACFSUQ_03940</name>
</gene>
<feature type="domain" description="HipA N-terminal subdomain 1" evidence="6">
    <location>
        <begin position="20"/>
        <end position="110"/>
    </location>
</feature>
<evidence type="ECO:0000256" key="2">
    <source>
        <dbReference type="ARBA" id="ARBA00022679"/>
    </source>
</evidence>
<keyword evidence="3" id="KW-0418">Kinase</keyword>
<feature type="compositionally biased region" description="Polar residues" evidence="4">
    <location>
        <begin position="401"/>
        <end position="414"/>
    </location>
</feature>
<dbReference type="Pfam" id="PF07804">
    <property type="entry name" value="HipA_C"/>
    <property type="match status" value="1"/>
</dbReference>
<evidence type="ECO:0000313" key="7">
    <source>
        <dbReference type="EMBL" id="MFD2674448.1"/>
    </source>
</evidence>
<evidence type="ECO:0000313" key="8">
    <source>
        <dbReference type="Proteomes" id="UP001597453"/>
    </source>
</evidence>
<dbReference type="PANTHER" id="PTHR37419">
    <property type="entry name" value="SERINE/THREONINE-PROTEIN KINASE TOXIN HIPA"/>
    <property type="match status" value="1"/>
</dbReference>
<keyword evidence="8" id="KW-1185">Reference proteome</keyword>